<keyword evidence="3" id="KW-0328">Glycosyltransferase</keyword>
<accession>A0A0L8BVG9</accession>
<dbReference type="EMBL" id="LGAP01000007">
    <property type="protein sequence ID" value="KOF18550.1"/>
    <property type="molecule type" value="Genomic_DNA"/>
</dbReference>
<dbReference type="GO" id="GO:0071555">
    <property type="term" value="P:cell wall organization"/>
    <property type="evidence" value="ECO:0007669"/>
    <property type="project" value="UniProtKB-UniRule"/>
</dbReference>
<dbReference type="OrthoDB" id="8478453at2"/>
<evidence type="ECO:0000256" key="5">
    <source>
        <dbReference type="ARBA" id="ARBA00022801"/>
    </source>
</evidence>
<dbReference type="GO" id="GO:0005576">
    <property type="term" value="C:extracellular region"/>
    <property type="evidence" value="ECO:0007669"/>
    <property type="project" value="TreeGrafter"/>
</dbReference>
<evidence type="ECO:0000256" key="1">
    <source>
        <dbReference type="ARBA" id="ARBA00004752"/>
    </source>
</evidence>
<keyword evidence="7 9" id="KW-0573">Peptidoglycan synthesis</keyword>
<dbReference type="GO" id="GO:0008360">
    <property type="term" value="P:regulation of cell shape"/>
    <property type="evidence" value="ECO:0007669"/>
    <property type="project" value="UniProtKB-UniRule"/>
</dbReference>
<evidence type="ECO:0000256" key="6">
    <source>
        <dbReference type="ARBA" id="ARBA00022960"/>
    </source>
</evidence>
<dbReference type="CDD" id="cd16913">
    <property type="entry name" value="YkuD_like"/>
    <property type="match status" value="1"/>
</dbReference>
<comment type="caution">
    <text evidence="11">The sequence shown here is derived from an EMBL/GenBank/DDBJ whole genome shotgun (WGS) entry which is preliminary data.</text>
</comment>
<keyword evidence="8 9" id="KW-0961">Cell wall biogenesis/degradation</keyword>
<evidence type="ECO:0000256" key="8">
    <source>
        <dbReference type="ARBA" id="ARBA00023316"/>
    </source>
</evidence>
<evidence type="ECO:0000256" key="3">
    <source>
        <dbReference type="ARBA" id="ARBA00022676"/>
    </source>
</evidence>
<feature type="active site" description="Proton donor/acceptor" evidence="9">
    <location>
        <position position="224"/>
    </location>
</feature>
<comment type="similarity">
    <text evidence="2">Belongs to the YkuD family.</text>
</comment>
<dbReference type="Proteomes" id="UP000037425">
    <property type="component" value="Unassembled WGS sequence"/>
</dbReference>
<name>A0A0L8BVG9_ENSAD</name>
<keyword evidence="4" id="KW-0808">Transferase</keyword>
<evidence type="ECO:0000256" key="4">
    <source>
        <dbReference type="ARBA" id="ARBA00022679"/>
    </source>
</evidence>
<dbReference type="PANTHER" id="PTHR30582">
    <property type="entry name" value="L,D-TRANSPEPTIDASE"/>
    <property type="match status" value="1"/>
</dbReference>
<protein>
    <submittedName>
        <fullName evidence="11">Lipoprotein</fullName>
    </submittedName>
</protein>
<dbReference type="PROSITE" id="PS52029">
    <property type="entry name" value="LD_TPASE"/>
    <property type="match status" value="1"/>
</dbReference>
<reference evidence="12" key="1">
    <citation type="submission" date="2015-07" db="EMBL/GenBank/DDBJ databases">
        <title>Whole genome sequence of an Ensifer adhaerens strain isolated from a cave pool in the Wind Cave National Park.</title>
        <authorList>
            <person name="Eng W.W.H."/>
            <person name="Gan H.M."/>
            <person name="Barton H.A."/>
            <person name="Savka M.A."/>
        </authorList>
    </citation>
    <scope>NUCLEOTIDE SEQUENCE [LARGE SCALE GENOMIC DNA]</scope>
    <source>
        <strain evidence="12">SD006</strain>
    </source>
</reference>
<proteinExistence type="inferred from homology"/>
<evidence type="ECO:0000313" key="12">
    <source>
        <dbReference type="Proteomes" id="UP000037425"/>
    </source>
</evidence>
<dbReference type="GO" id="GO:0016757">
    <property type="term" value="F:glycosyltransferase activity"/>
    <property type="evidence" value="ECO:0007669"/>
    <property type="project" value="UniProtKB-KW"/>
</dbReference>
<dbReference type="RefSeq" id="WP_053249513.1">
    <property type="nucleotide sequence ID" value="NZ_LGAP01000007.1"/>
</dbReference>
<dbReference type="PANTHER" id="PTHR30582:SF24">
    <property type="entry name" value="L,D-TRANSPEPTIDASE ERFK_SRFK-RELATED"/>
    <property type="match status" value="1"/>
</dbReference>
<organism evidence="11 12">
    <name type="scientific">Ensifer adhaerens</name>
    <name type="common">Sinorhizobium morelense</name>
    <dbReference type="NCBI Taxonomy" id="106592"/>
    <lineage>
        <taxon>Bacteria</taxon>
        <taxon>Pseudomonadati</taxon>
        <taxon>Pseudomonadota</taxon>
        <taxon>Alphaproteobacteria</taxon>
        <taxon>Hyphomicrobiales</taxon>
        <taxon>Rhizobiaceae</taxon>
        <taxon>Sinorhizobium/Ensifer group</taxon>
        <taxon>Ensifer</taxon>
    </lineage>
</organism>
<evidence type="ECO:0000259" key="10">
    <source>
        <dbReference type="PROSITE" id="PS52029"/>
    </source>
</evidence>
<keyword evidence="11" id="KW-0449">Lipoprotein</keyword>
<comment type="pathway">
    <text evidence="1 9">Cell wall biogenesis; peptidoglycan biosynthesis.</text>
</comment>
<dbReference type="GO" id="GO:0018104">
    <property type="term" value="P:peptidoglycan-protein cross-linking"/>
    <property type="evidence" value="ECO:0007669"/>
    <property type="project" value="TreeGrafter"/>
</dbReference>
<dbReference type="InterPro" id="IPR050979">
    <property type="entry name" value="LD-transpeptidase"/>
</dbReference>
<keyword evidence="6 9" id="KW-0133">Cell shape</keyword>
<sequence length="267" mass="28944">MRKPQDHTLSSGATIPESGYAVSRRAVLSGLGVMTLLGASGCSPTLELPSLGPIEPSGGMPPVGVDHMPTGSIRPIPPISVDSNITNNSTMYASLTDNGIVIPAIPFQKVRPEFRRQIVIDPTGEAPGTIVVRLNERHLYWVQEGGEAIRYGVGIGKAGFEWNGRAEIQYTKEWPTWTPPKEMIARKPELVKWTGGQPGGLDNPLGARAHYIYKDGHDTGYRVHGSPEWWTIGTQASSGCVRMINQDVIDLYNRVKASPTKVPIVVA</sequence>
<dbReference type="GO" id="GO:0071972">
    <property type="term" value="F:peptidoglycan L,D-transpeptidase activity"/>
    <property type="evidence" value="ECO:0007669"/>
    <property type="project" value="TreeGrafter"/>
</dbReference>
<evidence type="ECO:0000256" key="9">
    <source>
        <dbReference type="PROSITE-ProRule" id="PRU01373"/>
    </source>
</evidence>
<dbReference type="UniPathway" id="UPA00219"/>
<evidence type="ECO:0000256" key="2">
    <source>
        <dbReference type="ARBA" id="ARBA00005992"/>
    </source>
</evidence>
<feature type="domain" description="L,D-TPase catalytic" evidence="10">
    <location>
        <begin position="128"/>
        <end position="265"/>
    </location>
</feature>
<feature type="active site" description="Nucleophile" evidence="9">
    <location>
        <position position="240"/>
    </location>
</feature>
<dbReference type="Pfam" id="PF03734">
    <property type="entry name" value="YkuD"/>
    <property type="match status" value="1"/>
</dbReference>
<keyword evidence="5" id="KW-0378">Hydrolase</keyword>
<dbReference type="FunFam" id="2.40.440.10:FF:000002">
    <property type="entry name" value="L,D-transpeptidase ErfK/SrfK"/>
    <property type="match status" value="1"/>
</dbReference>
<dbReference type="InterPro" id="IPR038063">
    <property type="entry name" value="Transpep_catalytic_dom"/>
</dbReference>
<dbReference type="PATRIC" id="fig|106592.7.peg.7159"/>
<dbReference type="AlphaFoldDB" id="A0A0L8BVG9"/>
<dbReference type="InterPro" id="IPR005490">
    <property type="entry name" value="LD_TPept_cat_dom"/>
</dbReference>
<evidence type="ECO:0000313" key="11">
    <source>
        <dbReference type="EMBL" id="KOF18550.1"/>
    </source>
</evidence>
<evidence type="ECO:0000256" key="7">
    <source>
        <dbReference type="ARBA" id="ARBA00022984"/>
    </source>
</evidence>
<gene>
    <name evidence="11" type="ORF">AC244_14495</name>
</gene>
<dbReference type="SUPFAM" id="SSF141523">
    <property type="entry name" value="L,D-transpeptidase catalytic domain-like"/>
    <property type="match status" value="1"/>
</dbReference>
<dbReference type="Gene3D" id="2.40.440.10">
    <property type="entry name" value="L,D-transpeptidase catalytic domain-like"/>
    <property type="match status" value="1"/>
</dbReference>